<evidence type="ECO:0000259" key="2">
    <source>
        <dbReference type="Pfam" id="PF02350"/>
    </source>
</evidence>
<accession>A0ABX1QQR1</accession>
<comment type="similarity">
    <text evidence="1">Belongs to the UDP-N-acetylglucosamine 2-epimerase family.</text>
</comment>
<evidence type="ECO:0000256" key="1">
    <source>
        <dbReference type="RuleBase" id="RU003513"/>
    </source>
</evidence>
<dbReference type="InterPro" id="IPR003331">
    <property type="entry name" value="UDP_GlcNAc_Epimerase_2_dom"/>
</dbReference>
<dbReference type="Gene3D" id="3.40.50.2000">
    <property type="entry name" value="Glycogen Phosphorylase B"/>
    <property type="match status" value="2"/>
</dbReference>
<dbReference type="Pfam" id="PF02350">
    <property type="entry name" value="Epimerase_2"/>
    <property type="match status" value="1"/>
</dbReference>
<keyword evidence="4" id="KW-1185">Reference proteome</keyword>
<protein>
    <recommendedName>
        <fullName evidence="2">UDP-N-acetylglucosamine 2-epimerase domain-containing protein</fullName>
    </recommendedName>
</protein>
<feature type="domain" description="UDP-N-acetylglucosamine 2-epimerase" evidence="2">
    <location>
        <begin position="15"/>
        <end position="297"/>
    </location>
</feature>
<dbReference type="Proteomes" id="UP000669605">
    <property type="component" value="Unassembled WGS sequence"/>
</dbReference>
<dbReference type="EMBL" id="JAAAUB010000034">
    <property type="protein sequence ID" value="NMH17569.1"/>
    <property type="molecule type" value="Genomic_DNA"/>
</dbReference>
<dbReference type="RefSeq" id="WP_169116531.1">
    <property type="nucleotide sequence ID" value="NZ_JAAAUB010000034.1"/>
</dbReference>
<keyword evidence="1" id="KW-0413">Isomerase</keyword>
<reference evidence="3 4" key="1">
    <citation type="journal article" date="2020" name="Curr. Microbiol.">
        <title>Tepidiphilus baoligensis sp. nov., a Novel Bacterium of the Family Hydrogenophilaceae Isolated from an Oil Reservoir.</title>
        <authorList>
            <person name="Zhang X."/>
            <person name="Wang G."/>
            <person name="Ma X."/>
            <person name="Yu J."/>
            <person name="You J."/>
            <person name="Xue Y."/>
            <person name="Ma Y."/>
        </authorList>
    </citation>
    <scope>NUCLEOTIDE SEQUENCE [LARGE SCALE GENOMIC DNA]</scope>
    <source>
        <strain evidence="3 4">B18-69</strain>
    </source>
</reference>
<dbReference type="PANTHER" id="PTHR43174">
    <property type="entry name" value="UDP-N-ACETYLGLUCOSAMINE 2-EPIMERASE"/>
    <property type="match status" value="1"/>
</dbReference>
<dbReference type="SUPFAM" id="SSF53756">
    <property type="entry name" value="UDP-Glycosyltransferase/glycogen phosphorylase"/>
    <property type="match status" value="1"/>
</dbReference>
<gene>
    <name evidence="3" type="ORF">GV368_10860</name>
</gene>
<sequence>MAPVIRQWEEAGRPISLVMTGQHRNTVDTLFADFGIRAQPRYVYEGPEINGIARMALWLPRIIWRMVWHADTYFPSRRGIIVVHGDTFSTLAGSLAGKLLGMKVAHVEAGLRSYNIFHPFPEELTRLAVFHLSDIAFCPGEWAMRNMEGYRCERINTGMNTIVDSVKIALENSVEIPPKDSYGVISIHRFENIFSAKRLRQIVEMLEYAASQCRLIFVLHPATEKRLRHNKLFERLKQNANIQLKPRMGYTEFIRLAMGARFVVTDGGSNQEELALTGIPVYLMRKATERQEGLKKNILLGKYNFNAFKSFIHQSLQETGRSNTPKLPEISPASIICDKLALYLST</sequence>
<evidence type="ECO:0000313" key="3">
    <source>
        <dbReference type="EMBL" id="NMH17569.1"/>
    </source>
</evidence>
<proteinExistence type="inferred from homology"/>
<comment type="caution">
    <text evidence="3">The sequence shown here is derived from an EMBL/GenBank/DDBJ whole genome shotgun (WGS) entry which is preliminary data.</text>
</comment>
<name>A0ABX1QQR1_9PROT</name>
<dbReference type="InterPro" id="IPR029767">
    <property type="entry name" value="WecB-like"/>
</dbReference>
<dbReference type="PANTHER" id="PTHR43174:SF3">
    <property type="entry name" value="UDP-N-ACETYLGLUCOSAMINE 2-EPIMERASE"/>
    <property type="match status" value="1"/>
</dbReference>
<evidence type="ECO:0000313" key="4">
    <source>
        <dbReference type="Proteomes" id="UP000669605"/>
    </source>
</evidence>
<organism evidence="3 4">
    <name type="scientific">Tepidiphilus baoligensis</name>
    <dbReference type="NCBI Taxonomy" id="2698687"/>
    <lineage>
        <taxon>Bacteria</taxon>
        <taxon>Pseudomonadati</taxon>
        <taxon>Pseudomonadota</taxon>
        <taxon>Hydrogenophilia</taxon>
        <taxon>Hydrogenophilales</taxon>
        <taxon>Hydrogenophilaceae</taxon>
        <taxon>Tepidiphilus</taxon>
    </lineage>
</organism>